<proteinExistence type="predicted"/>
<dbReference type="Pfam" id="PF19653">
    <property type="entry name" value="DUF6156"/>
    <property type="match status" value="1"/>
</dbReference>
<evidence type="ECO:0000313" key="1">
    <source>
        <dbReference type="EMBL" id="MCQ8127104.1"/>
    </source>
</evidence>
<keyword evidence="2" id="KW-1185">Reference proteome</keyword>
<accession>A0ABT1TZW3</accession>
<comment type="caution">
    <text evidence="1">The sequence shown here is derived from an EMBL/GenBank/DDBJ whole genome shotgun (WGS) entry which is preliminary data.</text>
</comment>
<sequence length="98" mass="11392">MNLEDLVSRYFISYSGVKLPLKLVNEIEEAGLDNRNTYFKGYYDALDRLVRCEKLVYGETELLHSYEYDENDVLRQAEITDADGELTLLTFDEQGQPD</sequence>
<name>A0ABT1TZW3_9GAMM</name>
<organism evidence="1 2">
    <name type="scientific">Methylomonas rivi</name>
    <dbReference type="NCBI Taxonomy" id="2952226"/>
    <lineage>
        <taxon>Bacteria</taxon>
        <taxon>Pseudomonadati</taxon>
        <taxon>Pseudomonadota</taxon>
        <taxon>Gammaproteobacteria</taxon>
        <taxon>Methylococcales</taxon>
        <taxon>Methylococcaceae</taxon>
        <taxon>Methylomonas</taxon>
    </lineage>
</organism>
<reference evidence="1 2" key="1">
    <citation type="submission" date="2022-07" db="EMBL/GenBank/DDBJ databases">
        <title>Methylomonas rivi sp. nov., Methylomonas rosea sp. nov., Methylomonas aureus sp. nov. and Methylomonas subterranea sp. nov., four novel methanotrophs isolated from a freshwater creek and the deep terrestrial subsurface.</title>
        <authorList>
            <person name="Abin C."/>
            <person name="Sankaranarayanan K."/>
            <person name="Garner C."/>
            <person name="Sindelar R."/>
            <person name="Kotary K."/>
            <person name="Garner R."/>
            <person name="Barclay S."/>
            <person name="Lawson P."/>
            <person name="Krumholz L."/>
        </authorList>
    </citation>
    <scope>NUCLEOTIDE SEQUENCE [LARGE SCALE GENOMIC DNA]</scope>
    <source>
        <strain evidence="1 2">WSC-6</strain>
    </source>
</reference>
<dbReference type="Proteomes" id="UP001524586">
    <property type="component" value="Unassembled WGS sequence"/>
</dbReference>
<dbReference type="RefSeq" id="WP_256613421.1">
    <property type="nucleotide sequence ID" value="NZ_JANIBK010000003.1"/>
</dbReference>
<dbReference type="InterPro" id="IPR046154">
    <property type="entry name" value="DUF6156"/>
</dbReference>
<dbReference type="EMBL" id="JANIBK010000003">
    <property type="protein sequence ID" value="MCQ8127104.1"/>
    <property type="molecule type" value="Genomic_DNA"/>
</dbReference>
<protein>
    <submittedName>
        <fullName evidence="1">DUF6156 family protein</fullName>
    </submittedName>
</protein>
<gene>
    <name evidence="1" type="ORF">NP596_01440</name>
</gene>
<evidence type="ECO:0000313" key="2">
    <source>
        <dbReference type="Proteomes" id="UP001524586"/>
    </source>
</evidence>